<dbReference type="GO" id="GO:0008662">
    <property type="term" value="F:1-phosphofructokinase activity"/>
    <property type="evidence" value="ECO:0007669"/>
    <property type="project" value="UniProtKB-UniRule"/>
</dbReference>
<dbReference type="Gene3D" id="3.40.1190.20">
    <property type="match status" value="1"/>
</dbReference>
<dbReference type="AlphaFoldDB" id="A0A6N3C712"/>
<dbReference type="InterPro" id="IPR017583">
    <property type="entry name" value="Tagatose/fructose_Pkinase"/>
</dbReference>
<sequence length="301" mass="32883">MIYTVTFNPSLDYVMRVNGFEANGVNRTYEDFIVAGGKGINVSIMLRHLGHENTALGFIAGFTGDEIVRQLREEGCEEAFIRLEKGYSRINVKLKSNGETEINAQGPVITEDAMAKLYKQLDTLESGDTLVLSGSIPKGLPETTYRDIMERLSARNIRIIVDATQDLLMNVLDLKPFLIKPNHHELESVFHTKFTTEKDIIEAARQLQAKGAQNVLVSRAADGAVLVDANGEVRTSPVPKGKLVNSVGSGDSMVAGFLAGYIESDGQYDKALAMGVAAGSASAFEEWLANREQVEALLEKE</sequence>
<dbReference type="PROSITE" id="PS00584">
    <property type="entry name" value="PFKB_KINASES_2"/>
    <property type="match status" value="1"/>
</dbReference>
<dbReference type="GO" id="GO:0005829">
    <property type="term" value="C:cytosol"/>
    <property type="evidence" value="ECO:0007669"/>
    <property type="project" value="TreeGrafter"/>
</dbReference>
<dbReference type="GO" id="GO:0005524">
    <property type="term" value="F:ATP binding"/>
    <property type="evidence" value="ECO:0007669"/>
    <property type="project" value="UniProtKB-UniRule"/>
</dbReference>
<reference evidence="10" key="1">
    <citation type="submission" date="2019-11" db="EMBL/GenBank/DDBJ databases">
        <authorList>
            <person name="Feng L."/>
        </authorList>
    </citation>
    <scope>NUCLEOTIDE SEQUENCE</scope>
    <source>
        <strain evidence="10">VrattiLFYP33</strain>
    </source>
</reference>
<gene>
    <name evidence="10" type="primary">lacC</name>
    <name evidence="10" type="ORF">VRLFYP33_00099</name>
</gene>
<dbReference type="GO" id="GO:0005988">
    <property type="term" value="P:lactose metabolic process"/>
    <property type="evidence" value="ECO:0007669"/>
    <property type="project" value="UniProtKB-KW"/>
</dbReference>
<comment type="function">
    <text evidence="8">Catalyzes the ATP-dependent phosphorylation of fructose-l-phosphate to fructose-l,6-bisphosphate.</text>
</comment>
<evidence type="ECO:0000256" key="4">
    <source>
        <dbReference type="ARBA" id="ARBA00022777"/>
    </source>
</evidence>
<dbReference type="PANTHER" id="PTHR46566">
    <property type="entry name" value="1-PHOSPHOFRUCTOKINASE-RELATED"/>
    <property type="match status" value="1"/>
</dbReference>
<evidence type="ECO:0000256" key="3">
    <source>
        <dbReference type="ARBA" id="ARBA00022741"/>
    </source>
</evidence>
<dbReference type="InterPro" id="IPR029056">
    <property type="entry name" value="Ribokinase-like"/>
</dbReference>
<evidence type="ECO:0000256" key="7">
    <source>
        <dbReference type="PIRNR" id="PIRNR000535"/>
    </source>
</evidence>
<evidence type="ECO:0000256" key="5">
    <source>
        <dbReference type="ARBA" id="ARBA00022840"/>
    </source>
</evidence>
<dbReference type="PIRSF" id="PIRSF000535">
    <property type="entry name" value="1PFK/6PFK/LacC"/>
    <property type="match status" value="1"/>
</dbReference>
<accession>A0A6N3C712</accession>
<keyword evidence="3 7" id="KW-0547">Nucleotide-binding</keyword>
<dbReference type="PANTHER" id="PTHR46566:SF1">
    <property type="entry name" value="1-PHOSPHOFRUCTOKINASE"/>
    <property type="match status" value="1"/>
</dbReference>
<comment type="catalytic activity">
    <reaction evidence="6 8">
        <text>beta-D-fructose 1-phosphate + ATP = beta-D-fructose 1,6-bisphosphate + ADP + H(+)</text>
        <dbReference type="Rhea" id="RHEA:14213"/>
        <dbReference type="ChEBI" id="CHEBI:15378"/>
        <dbReference type="ChEBI" id="CHEBI:30616"/>
        <dbReference type="ChEBI" id="CHEBI:32966"/>
        <dbReference type="ChEBI" id="CHEBI:138881"/>
        <dbReference type="ChEBI" id="CHEBI:456216"/>
        <dbReference type="EC" id="2.7.1.56"/>
    </reaction>
</comment>
<dbReference type="CDD" id="cd01164">
    <property type="entry name" value="FruK_PfkB_like"/>
    <property type="match status" value="1"/>
</dbReference>
<dbReference type="EMBL" id="CACRUX010000050">
    <property type="protein sequence ID" value="VYU11164.1"/>
    <property type="molecule type" value="Genomic_DNA"/>
</dbReference>
<protein>
    <recommendedName>
        <fullName evidence="7">Tagatose-6-phosphate kinase</fullName>
        <ecNumber evidence="7">2.7.1.144</ecNumber>
    </recommendedName>
</protein>
<dbReference type="SUPFAM" id="SSF53613">
    <property type="entry name" value="Ribokinase-like"/>
    <property type="match status" value="1"/>
</dbReference>
<evidence type="ECO:0000256" key="1">
    <source>
        <dbReference type="ARBA" id="ARBA00005380"/>
    </source>
</evidence>
<organism evidence="10">
    <name type="scientific">Veillonella ratti</name>
    <dbReference type="NCBI Taxonomy" id="103892"/>
    <lineage>
        <taxon>Bacteria</taxon>
        <taxon>Bacillati</taxon>
        <taxon>Bacillota</taxon>
        <taxon>Negativicutes</taxon>
        <taxon>Veillonellales</taxon>
        <taxon>Veillonellaceae</taxon>
        <taxon>Veillonella</taxon>
    </lineage>
</organism>
<dbReference type="GO" id="GO:0044281">
    <property type="term" value="P:small molecule metabolic process"/>
    <property type="evidence" value="ECO:0007669"/>
    <property type="project" value="UniProtKB-ARBA"/>
</dbReference>
<evidence type="ECO:0000259" key="9">
    <source>
        <dbReference type="Pfam" id="PF00294"/>
    </source>
</evidence>
<comment type="catalytic activity">
    <reaction evidence="7">
        <text>D-tagatofuranose 6-phosphate + ATP = D-tagatofuranose 1,6-bisphosphate + ADP + H(+)</text>
        <dbReference type="Rhea" id="RHEA:12420"/>
        <dbReference type="ChEBI" id="CHEBI:15378"/>
        <dbReference type="ChEBI" id="CHEBI:30616"/>
        <dbReference type="ChEBI" id="CHEBI:58694"/>
        <dbReference type="ChEBI" id="CHEBI:58695"/>
        <dbReference type="ChEBI" id="CHEBI:456216"/>
        <dbReference type="EC" id="2.7.1.144"/>
    </reaction>
</comment>
<dbReference type="RefSeq" id="WP_021842314.1">
    <property type="nucleotide sequence ID" value="NZ_CACRUX010000050.1"/>
</dbReference>
<proteinExistence type="inferred from homology"/>
<evidence type="ECO:0000256" key="8">
    <source>
        <dbReference type="RuleBase" id="RU369061"/>
    </source>
</evidence>
<dbReference type="UniPathway" id="UPA00704">
    <property type="reaction ID" value="UER00715"/>
</dbReference>
<keyword evidence="4 8" id="KW-0418">Kinase</keyword>
<dbReference type="GO" id="GO:2001059">
    <property type="term" value="P:D-tagatose 6-phosphate catabolic process"/>
    <property type="evidence" value="ECO:0007669"/>
    <property type="project" value="UniProtKB-UniPathway"/>
</dbReference>
<keyword evidence="2 7" id="KW-0808">Transferase</keyword>
<dbReference type="InterPro" id="IPR011611">
    <property type="entry name" value="PfkB_dom"/>
</dbReference>
<keyword evidence="5 7" id="KW-0067">ATP-binding</keyword>
<evidence type="ECO:0000256" key="6">
    <source>
        <dbReference type="ARBA" id="ARBA00047745"/>
    </source>
</evidence>
<evidence type="ECO:0000256" key="2">
    <source>
        <dbReference type="ARBA" id="ARBA00022679"/>
    </source>
</evidence>
<dbReference type="NCBIfam" id="TIGR03828">
    <property type="entry name" value="pfkB"/>
    <property type="match status" value="1"/>
</dbReference>
<dbReference type="GO" id="GO:0009024">
    <property type="term" value="F:tagatose-6-phosphate kinase activity"/>
    <property type="evidence" value="ECO:0007669"/>
    <property type="project" value="UniProtKB-EC"/>
</dbReference>
<feature type="domain" description="Carbohydrate kinase PfkB" evidence="9">
    <location>
        <begin position="7"/>
        <end position="283"/>
    </location>
</feature>
<dbReference type="EC" id="2.7.1.144" evidence="7"/>
<evidence type="ECO:0000313" key="10">
    <source>
        <dbReference type="EMBL" id="VYU11164.1"/>
    </source>
</evidence>
<comment type="similarity">
    <text evidence="7">Belongs to the carbohydrate kinase PfkB family. LacC subfamily.</text>
</comment>
<comment type="similarity">
    <text evidence="1">Belongs to the carbohydrate kinase pfkB family.</text>
</comment>
<comment type="pathway">
    <text evidence="7">Carbohydrate metabolism; D-tagatose 6-phosphate degradation; D-glyceraldehyde 3-phosphate and glycerone phosphate from D-tagatose 6-phosphate: step 1/2.</text>
</comment>
<dbReference type="InterPro" id="IPR002173">
    <property type="entry name" value="Carboh/pur_kinase_PfkB_CS"/>
</dbReference>
<keyword evidence="7" id="KW-0423">Lactose metabolism</keyword>
<dbReference type="Pfam" id="PF00294">
    <property type="entry name" value="PfkB"/>
    <property type="match status" value="1"/>
</dbReference>
<dbReference type="FunFam" id="3.40.1190.20:FF:000001">
    <property type="entry name" value="Phosphofructokinase"/>
    <property type="match status" value="1"/>
</dbReference>
<dbReference type="InterPro" id="IPR022463">
    <property type="entry name" value="1-PFruKinase"/>
</dbReference>
<dbReference type="GO" id="GO:0016052">
    <property type="term" value="P:carbohydrate catabolic process"/>
    <property type="evidence" value="ECO:0007669"/>
    <property type="project" value="UniProtKB-ARBA"/>
</dbReference>
<name>A0A6N3C712_9FIRM</name>
<dbReference type="NCBIfam" id="TIGR03168">
    <property type="entry name" value="1-PFK"/>
    <property type="match status" value="1"/>
</dbReference>